<dbReference type="EMBL" id="LSDK01000095">
    <property type="protein sequence ID" value="KXB75264.1"/>
    <property type="molecule type" value="Genomic_DNA"/>
</dbReference>
<comment type="caution">
    <text evidence="1">The sequence shown here is derived from an EMBL/GenBank/DDBJ whole genome shotgun (WGS) entry which is preliminary data.</text>
</comment>
<evidence type="ECO:0000313" key="1">
    <source>
        <dbReference type="EMBL" id="KXB75264.1"/>
    </source>
</evidence>
<keyword evidence="2" id="KW-1185">Reference proteome</keyword>
<dbReference type="PATRIC" id="fig|322095.3.peg.1441"/>
<evidence type="ECO:0000313" key="2">
    <source>
        <dbReference type="Proteomes" id="UP000070224"/>
    </source>
</evidence>
<dbReference type="AlphaFoldDB" id="A0A134B5Q7"/>
<name>A0A134B5Q7_9PORP</name>
<proteinExistence type="predicted"/>
<reference evidence="2" key="1">
    <citation type="submission" date="2016-01" db="EMBL/GenBank/DDBJ databases">
        <authorList>
            <person name="Mitreva M."/>
            <person name="Pepin K.H."/>
            <person name="Mihindukulasuriya K.A."/>
            <person name="Fulton R."/>
            <person name="Fronick C."/>
            <person name="O'Laughlin M."/>
            <person name="Miner T."/>
            <person name="Herter B."/>
            <person name="Rosa B.A."/>
            <person name="Cordes M."/>
            <person name="Tomlinson C."/>
            <person name="Wollam A."/>
            <person name="Palsikar V.B."/>
            <person name="Mardis E.R."/>
            <person name="Wilson R.K."/>
        </authorList>
    </citation>
    <scope>NUCLEOTIDE SEQUENCE [LARGE SCALE GENOMIC DNA]</scope>
    <source>
        <strain evidence="2">KA00683</strain>
    </source>
</reference>
<gene>
    <name evidence="1" type="ORF">HMPREF3185_01461</name>
</gene>
<sequence length="68" mass="7636">MLSIEVSLARPRGELLPAYNMLSYKVRRKCRGEGFLLVPSSRSAPPFRALRQQLAPIQAPRPTDRKSG</sequence>
<organism evidence="1 2">
    <name type="scientific">Porphyromonas somerae</name>
    <dbReference type="NCBI Taxonomy" id="322095"/>
    <lineage>
        <taxon>Bacteria</taxon>
        <taxon>Pseudomonadati</taxon>
        <taxon>Bacteroidota</taxon>
        <taxon>Bacteroidia</taxon>
        <taxon>Bacteroidales</taxon>
        <taxon>Porphyromonadaceae</taxon>
        <taxon>Porphyromonas</taxon>
    </lineage>
</organism>
<accession>A0A134B5Q7</accession>
<dbReference type="STRING" id="322095.HMPREF3185_01461"/>
<dbReference type="Proteomes" id="UP000070224">
    <property type="component" value="Unassembled WGS sequence"/>
</dbReference>
<protein>
    <submittedName>
        <fullName evidence="1">Uncharacterized protein</fullName>
    </submittedName>
</protein>